<evidence type="ECO:0000313" key="2">
    <source>
        <dbReference type="EMBL" id="CAK9162550.1"/>
    </source>
</evidence>
<dbReference type="AlphaFoldDB" id="A0ABC8T051"/>
<evidence type="ECO:0000313" key="3">
    <source>
        <dbReference type="Proteomes" id="UP001642360"/>
    </source>
</evidence>
<dbReference type="InterPro" id="IPR045269">
    <property type="entry name" value="Atg1-like"/>
</dbReference>
<dbReference type="InterPro" id="IPR011009">
    <property type="entry name" value="Kinase-like_dom_sf"/>
</dbReference>
<dbReference type="Gene3D" id="1.10.510.10">
    <property type="entry name" value="Transferase(Phosphotransferase) domain 1"/>
    <property type="match status" value="1"/>
</dbReference>
<protein>
    <recommendedName>
        <fullName evidence="1">Protein kinase domain-containing protein</fullName>
    </recommendedName>
</protein>
<dbReference type="PANTHER" id="PTHR24348:SF53">
    <property type="entry name" value="SERINE_THREONINE-PROTEIN KINASE ATG1T"/>
    <property type="match status" value="1"/>
</dbReference>
<dbReference type="EMBL" id="CAUOFW020003891">
    <property type="protein sequence ID" value="CAK9162550.1"/>
    <property type="molecule type" value="Genomic_DNA"/>
</dbReference>
<gene>
    <name evidence="2" type="ORF">ILEXP_LOCUS31422</name>
</gene>
<proteinExistence type="predicted"/>
<dbReference type="Proteomes" id="UP001642360">
    <property type="component" value="Unassembled WGS sequence"/>
</dbReference>
<feature type="domain" description="Protein kinase" evidence="1">
    <location>
        <begin position="1"/>
        <end position="153"/>
    </location>
</feature>
<evidence type="ECO:0000259" key="1">
    <source>
        <dbReference type="PROSITE" id="PS50011"/>
    </source>
</evidence>
<dbReference type="SMART" id="SM00220">
    <property type="entry name" value="S_TKc"/>
    <property type="match status" value="1"/>
</dbReference>
<dbReference type="SUPFAM" id="SSF56112">
    <property type="entry name" value="Protein kinase-like (PK-like)"/>
    <property type="match status" value="1"/>
</dbReference>
<dbReference type="PROSITE" id="PS50011">
    <property type="entry name" value="PROTEIN_KINASE_DOM"/>
    <property type="match status" value="1"/>
</dbReference>
<keyword evidence="3" id="KW-1185">Reference proteome</keyword>
<dbReference type="InterPro" id="IPR000719">
    <property type="entry name" value="Prot_kinase_dom"/>
</dbReference>
<name>A0ABC8T051_9AQUA</name>
<organism evidence="2 3">
    <name type="scientific">Ilex paraguariensis</name>
    <name type="common">yerba mate</name>
    <dbReference type="NCBI Taxonomy" id="185542"/>
    <lineage>
        <taxon>Eukaryota</taxon>
        <taxon>Viridiplantae</taxon>
        <taxon>Streptophyta</taxon>
        <taxon>Embryophyta</taxon>
        <taxon>Tracheophyta</taxon>
        <taxon>Spermatophyta</taxon>
        <taxon>Magnoliopsida</taxon>
        <taxon>eudicotyledons</taxon>
        <taxon>Gunneridae</taxon>
        <taxon>Pentapetalae</taxon>
        <taxon>asterids</taxon>
        <taxon>campanulids</taxon>
        <taxon>Aquifoliales</taxon>
        <taxon>Aquifoliaceae</taxon>
        <taxon>Ilex</taxon>
    </lineage>
</organism>
<accession>A0ABC8T051</accession>
<dbReference type="Pfam" id="PF00069">
    <property type="entry name" value="Pkinase"/>
    <property type="match status" value="1"/>
</dbReference>
<dbReference type="PANTHER" id="PTHR24348">
    <property type="entry name" value="SERINE/THREONINE-PROTEIN KINASE UNC-51-RELATED"/>
    <property type="match status" value="1"/>
</dbReference>
<comment type="caution">
    <text evidence="2">The sequence shown here is derived from an EMBL/GenBank/DDBJ whole genome shotgun (WGS) entry which is preliminary data.</text>
</comment>
<sequence>MILPAFGGLGESEKKKTSVVENILLSSADSDAVLKIADFGLARILNPDDFAETVCGSPLYMAPEILHFQRYDEKVDMWSVGAIFFELLNGNPPFRGSTNVQLLQNIKSSTCLPFSRLILSELNHDSVDLCSRLLSVNPENRLSFDEFYQHSFLRI</sequence>
<reference evidence="2 3" key="1">
    <citation type="submission" date="2024-02" db="EMBL/GenBank/DDBJ databases">
        <authorList>
            <person name="Vignale AGUSTIN F."/>
            <person name="Sosa J E."/>
            <person name="Modenutti C."/>
        </authorList>
    </citation>
    <scope>NUCLEOTIDE SEQUENCE [LARGE SCALE GENOMIC DNA]</scope>
</reference>